<keyword evidence="9" id="KW-1185">Reference proteome</keyword>
<keyword evidence="3 5" id="KW-0819">tRNA processing</keyword>
<dbReference type="GO" id="GO:0003723">
    <property type="term" value="F:RNA binding"/>
    <property type="evidence" value="ECO:0007669"/>
    <property type="project" value="InterPro"/>
</dbReference>
<comment type="catalytic activity">
    <reaction evidence="1 5">
        <text>uridine(55) in tRNA = pseudouridine(55) in tRNA</text>
        <dbReference type="Rhea" id="RHEA:42532"/>
        <dbReference type="Rhea" id="RHEA-COMP:10101"/>
        <dbReference type="Rhea" id="RHEA-COMP:10102"/>
        <dbReference type="ChEBI" id="CHEBI:65314"/>
        <dbReference type="ChEBI" id="CHEBI:65315"/>
        <dbReference type="EC" id="5.4.99.25"/>
    </reaction>
</comment>
<dbReference type="EC" id="5.4.99.25" evidence="5"/>
<proteinExistence type="inferred from homology"/>
<evidence type="ECO:0000259" key="7">
    <source>
        <dbReference type="Pfam" id="PF16198"/>
    </source>
</evidence>
<dbReference type="InterPro" id="IPR002501">
    <property type="entry name" value="PsdUridine_synth_N"/>
</dbReference>
<evidence type="ECO:0000256" key="2">
    <source>
        <dbReference type="ARBA" id="ARBA00005642"/>
    </source>
</evidence>
<dbReference type="CDD" id="cd02573">
    <property type="entry name" value="PseudoU_synth_EcTruB"/>
    <property type="match status" value="1"/>
</dbReference>
<dbReference type="HAMAP" id="MF_01080">
    <property type="entry name" value="TruB_bact"/>
    <property type="match status" value="1"/>
</dbReference>
<evidence type="ECO:0000256" key="3">
    <source>
        <dbReference type="ARBA" id="ARBA00022694"/>
    </source>
</evidence>
<evidence type="ECO:0000256" key="5">
    <source>
        <dbReference type="HAMAP-Rule" id="MF_01080"/>
    </source>
</evidence>
<dbReference type="FunFam" id="3.30.2350.10:FF:000011">
    <property type="entry name" value="tRNA pseudouridine synthase B"/>
    <property type="match status" value="1"/>
</dbReference>
<dbReference type="InterPro" id="IPR032819">
    <property type="entry name" value="TruB_C"/>
</dbReference>
<keyword evidence="4 5" id="KW-0413">Isomerase</keyword>
<dbReference type="PANTHER" id="PTHR13767">
    <property type="entry name" value="TRNA-PSEUDOURIDINE SYNTHASE"/>
    <property type="match status" value="1"/>
</dbReference>
<comment type="similarity">
    <text evidence="2 5">Belongs to the pseudouridine synthase TruB family. Type 1 subfamily.</text>
</comment>
<organism evidence="8 9">
    <name type="scientific">Scopulibacillus darangshiensis</name>
    <dbReference type="NCBI Taxonomy" id="442528"/>
    <lineage>
        <taxon>Bacteria</taxon>
        <taxon>Bacillati</taxon>
        <taxon>Bacillota</taxon>
        <taxon>Bacilli</taxon>
        <taxon>Bacillales</taxon>
        <taxon>Sporolactobacillaceae</taxon>
        <taxon>Scopulibacillus</taxon>
    </lineage>
</organism>
<evidence type="ECO:0000259" key="6">
    <source>
        <dbReference type="Pfam" id="PF01509"/>
    </source>
</evidence>
<dbReference type="GO" id="GO:0160148">
    <property type="term" value="F:tRNA pseudouridine(55) synthase activity"/>
    <property type="evidence" value="ECO:0007669"/>
    <property type="project" value="UniProtKB-EC"/>
</dbReference>
<comment type="caution">
    <text evidence="8">The sequence shown here is derived from an EMBL/GenBank/DDBJ whole genome shotgun (WGS) entry which is preliminary data.</text>
</comment>
<name>A0A4R2P5Z4_9BACL</name>
<dbReference type="Gene3D" id="3.30.2350.10">
    <property type="entry name" value="Pseudouridine synthase"/>
    <property type="match status" value="1"/>
</dbReference>
<dbReference type="OrthoDB" id="9802309at2"/>
<evidence type="ECO:0000313" key="8">
    <source>
        <dbReference type="EMBL" id="TCP30289.1"/>
    </source>
</evidence>
<protein>
    <recommendedName>
        <fullName evidence="5">tRNA pseudouridine synthase B</fullName>
        <ecNumber evidence="5">5.4.99.25</ecNumber>
    </recommendedName>
    <alternativeName>
        <fullName evidence="5">tRNA pseudouridine(55) synthase</fullName>
        <shortName evidence="5">Psi55 synthase</shortName>
    </alternativeName>
    <alternativeName>
        <fullName evidence="5">tRNA pseudouridylate synthase</fullName>
    </alternativeName>
    <alternativeName>
        <fullName evidence="5">tRNA-uridine isomerase</fullName>
    </alternativeName>
</protein>
<evidence type="ECO:0000256" key="4">
    <source>
        <dbReference type="ARBA" id="ARBA00023235"/>
    </source>
</evidence>
<dbReference type="GO" id="GO:1990481">
    <property type="term" value="P:mRNA pseudouridine synthesis"/>
    <property type="evidence" value="ECO:0007669"/>
    <property type="project" value="TreeGrafter"/>
</dbReference>
<sequence>MADYTGILPLYKPRGMTSHDCISRLRGLLKYKKIGHTGTLDPAVDGVLPICFGRATKVAQYLTDLPKSYDGVIRLGSATTTEDQAGEVIEQMDLTESFTREKIETVFDQFIGGIVQIPPMYSAVKVNGKKLYEYARNGLTVERPAREVIIYDLTLNSVENRFEDIIPFMVNCSKGTYVRTLAVDIGKALGYPAHLEKLTRVRSGLFSLKNCYTFEMLQQKINEDSFASCLSDMSLALKHLKSLTVDDQTAKRVMNGAVLNLPKGFQNSIFTIYNKDGDCLAIYQQHPTKPELMKPDKVLVNKL</sequence>
<dbReference type="Proteomes" id="UP000295416">
    <property type="component" value="Unassembled WGS sequence"/>
</dbReference>
<dbReference type="SUPFAM" id="SSF55120">
    <property type="entry name" value="Pseudouridine synthase"/>
    <property type="match status" value="1"/>
</dbReference>
<comment type="function">
    <text evidence="5">Responsible for synthesis of pseudouridine from uracil-55 in the psi GC loop of transfer RNAs.</text>
</comment>
<dbReference type="InterPro" id="IPR014780">
    <property type="entry name" value="tRNA_psdUridine_synth_TruB"/>
</dbReference>
<feature type="active site" description="Nucleophile" evidence="5">
    <location>
        <position position="41"/>
    </location>
</feature>
<feature type="domain" description="Pseudouridine synthase II N-terminal" evidence="6">
    <location>
        <begin position="26"/>
        <end position="178"/>
    </location>
</feature>
<dbReference type="PANTHER" id="PTHR13767:SF2">
    <property type="entry name" value="PSEUDOURIDYLATE SYNTHASE TRUB1"/>
    <property type="match status" value="1"/>
</dbReference>
<dbReference type="GO" id="GO:0031119">
    <property type="term" value="P:tRNA pseudouridine synthesis"/>
    <property type="evidence" value="ECO:0007669"/>
    <property type="project" value="UniProtKB-UniRule"/>
</dbReference>
<reference evidence="8 9" key="1">
    <citation type="submission" date="2019-03" db="EMBL/GenBank/DDBJ databases">
        <title>Genomic Encyclopedia of Type Strains, Phase IV (KMG-IV): sequencing the most valuable type-strain genomes for metagenomic binning, comparative biology and taxonomic classification.</title>
        <authorList>
            <person name="Goeker M."/>
        </authorList>
    </citation>
    <scope>NUCLEOTIDE SEQUENCE [LARGE SCALE GENOMIC DNA]</scope>
    <source>
        <strain evidence="8 9">DSM 19377</strain>
    </source>
</reference>
<dbReference type="EMBL" id="SLXK01000006">
    <property type="protein sequence ID" value="TCP30289.1"/>
    <property type="molecule type" value="Genomic_DNA"/>
</dbReference>
<dbReference type="NCBIfam" id="TIGR00431">
    <property type="entry name" value="TruB"/>
    <property type="match status" value="1"/>
</dbReference>
<dbReference type="RefSeq" id="WP_132744890.1">
    <property type="nucleotide sequence ID" value="NZ_SLXK01000006.1"/>
</dbReference>
<dbReference type="Pfam" id="PF01509">
    <property type="entry name" value="TruB_N"/>
    <property type="match status" value="1"/>
</dbReference>
<dbReference type="AlphaFoldDB" id="A0A4R2P5Z4"/>
<evidence type="ECO:0000313" key="9">
    <source>
        <dbReference type="Proteomes" id="UP000295416"/>
    </source>
</evidence>
<accession>A0A4R2P5Z4</accession>
<dbReference type="Pfam" id="PF16198">
    <property type="entry name" value="TruB_C_2"/>
    <property type="match status" value="1"/>
</dbReference>
<evidence type="ECO:0000256" key="1">
    <source>
        <dbReference type="ARBA" id="ARBA00000385"/>
    </source>
</evidence>
<gene>
    <name evidence="5" type="primary">truB</name>
    <name evidence="8" type="ORF">EV207_106112</name>
</gene>
<dbReference type="InterPro" id="IPR020103">
    <property type="entry name" value="PsdUridine_synth_cat_dom_sf"/>
</dbReference>
<feature type="domain" description="tRNA pseudouridylate synthase B C-terminal" evidence="7">
    <location>
        <begin position="179"/>
        <end position="230"/>
    </location>
</feature>